<organism evidence="2">
    <name type="scientific">Hyalella azteca</name>
    <name type="common">Amphipod</name>
    <dbReference type="NCBI Taxonomy" id="294128"/>
    <lineage>
        <taxon>Eukaryota</taxon>
        <taxon>Metazoa</taxon>
        <taxon>Ecdysozoa</taxon>
        <taxon>Arthropoda</taxon>
        <taxon>Crustacea</taxon>
        <taxon>Multicrustacea</taxon>
        <taxon>Malacostraca</taxon>
        <taxon>Eumalacostraca</taxon>
        <taxon>Peracarida</taxon>
        <taxon>Amphipoda</taxon>
        <taxon>Senticaudata</taxon>
        <taxon>Talitrida</taxon>
        <taxon>Talitroidea</taxon>
        <taxon>Hyalellidae</taxon>
        <taxon>Hyalella</taxon>
    </lineage>
</organism>
<feature type="transmembrane region" description="Helical" evidence="1">
    <location>
        <begin position="62"/>
        <end position="83"/>
    </location>
</feature>
<feature type="non-terminal residue" evidence="2">
    <location>
        <position position="106"/>
    </location>
</feature>
<evidence type="ECO:0008006" key="3">
    <source>
        <dbReference type="Google" id="ProtNLM"/>
    </source>
</evidence>
<reference evidence="2" key="3">
    <citation type="submission" date="2019-06" db="EMBL/GenBank/DDBJ databases">
        <authorList>
            <person name="Poynton C."/>
            <person name="Hasenbein S."/>
            <person name="Benoit J.B."/>
            <person name="Sepulveda M.S."/>
            <person name="Poelchau M.F."/>
            <person name="Murali S.C."/>
            <person name="Chen S."/>
            <person name="Glastad K.M."/>
            <person name="Werren J.H."/>
            <person name="Vineis J.H."/>
            <person name="Bowen J.L."/>
            <person name="Friedrich M."/>
            <person name="Jones J."/>
            <person name="Robertson H.M."/>
            <person name="Feyereisen R."/>
            <person name="Mechler-Hickson A."/>
            <person name="Mathers N."/>
            <person name="Lee C.E."/>
            <person name="Colbourne J.K."/>
            <person name="Biales A."/>
            <person name="Johnston J.S."/>
            <person name="Wellborn G.A."/>
            <person name="Rosendale A.J."/>
            <person name="Cridge A.G."/>
            <person name="Munoz-Torres M.C."/>
            <person name="Bain P.A."/>
            <person name="Manny A.R."/>
            <person name="Major K.M."/>
            <person name="Lambert F.N."/>
            <person name="Vulpe C.D."/>
            <person name="Tuck P."/>
            <person name="Blalock B.J."/>
            <person name="Lin Y.-Y."/>
            <person name="Smith M.E."/>
            <person name="Ochoa-Acuna H."/>
            <person name="Chen M.-J.M."/>
            <person name="Childers C.P."/>
            <person name="Qu J."/>
            <person name="Dugan S."/>
            <person name="Lee S.L."/>
            <person name="Chao H."/>
            <person name="Dinh H."/>
            <person name="Han Y."/>
            <person name="Doddapaneni H."/>
            <person name="Worley K.C."/>
            <person name="Muzny D.M."/>
            <person name="Gibbs R.A."/>
            <person name="Richards S."/>
        </authorList>
    </citation>
    <scope>NUCLEOTIDE SEQUENCE</scope>
    <source>
        <strain evidence="2">HAZT.00-mixed</strain>
        <tissue evidence="2">Whole organism</tissue>
    </source>
</reference>
<accession>A0A6A0GZS6</accession>
<evidence type="ECO:0000256" key="1">
    <source>
        <dbReference type="SAM" id="Phobius"/>
    </source>
</evidence>
<keyword evidence="1" id="KW-0812">Transmembrane</keyword>
<dbReference type="OrthoDB" id="6418713at2759"/>
<proteinExistence type="predicted"/>
<sequence length="106" mass="12121">MANNKEVKHNLKLDNSDVMMTIAIEGLQHPRAVAFLLLWYFFSAGTLFLNKYILTYLSFNPYLMCEFKLGTILFGLVALYYVAVSFAETVKSSAPLVTVFLTWLLR</sequence>
<feature type="transmembrane region" description="Helical" evidence="1">
    <location>
        <begin position="32"/>
        <end position="50"/>
    </location>
</feature>
<dbReference type="AlphaFoldDB" id="A0A6A0GZS6"/>
<name>A0A6A0GZS6_HYAAZ</name>
<keyword evidence="1" id="KW-1133">Transmembrane helix</keyword>
<comment type="caution">
    <text evidence="2">The sequence shown here is derived from an EMBL/GenBank/DDBJ whole genome shotgun (WGS) entry which is preliminary data.</text>
</comment>
<dbReference type="Proteomes" id="UP000711488">
    <property type="component" value="Unassembled WGS sequence"/>
</dbReference>
<gene>
    <name evidence="2" type="ORF">HAZT_HAZT011562</name>
</gene>
<evidence type="ECO:0000313" key="2">
    <source>
        <dbReference type="EMBL" id="KAA0194082.1"/>
    </source>
</evidence>
<reference evidence="2" key="2">
    <citation type="journal article" date="2018" name="Environ. Sci. Technol.">
        <title>The Toxicogenome of Hyalella azteca: A Model for Sediment Ecotoxicology and Evolutionary Toxicology.</title>
        <authorList>
            <person name="Poynton H.C."/>
            <person name="Hasenbein S."/>
            <person name="Benoit J.B."/>
            <person name="Sepulveda M.S."/>
            <person name="Poelchau M.F."/>
            <person name="Hughes D.S.T."/>
            <person name="Murali S.C."/>
            <person name="Chen S."/>
            <person name="Glastad K.M."/>
            <person name="Goodisman M.A.D."/>
            <person name="Werren J.H."/>
            <person name="Vineis J.H."/>
            <person name="Bowen J.L."/>
            <person name="Friedrich M."/>
            <person name="Jones J."/>
            <person name="Robertson H.M."/>
            <person name="Feyereisen R."/>
            <person name="Mechler-Hickson A."/>
            <person name="Mathers N."/>
            <person name="Lee C.E."/>
            <person name="Colbourne J.K."/>
            <person name="Biales A."/>
            <person name="Johnston J.S."/>
            <person name="Wellborn G.A."/>
            <person name="Rosendale A.J."/>
            <person name="Cridge A.G."/>
            <person name="Munoz-Torres M.C."/>
            <person name="Bain P.A."/>
            <person name="Manny A.R."/>
            <person name="Major K.M."/>
            <person name="Lambert F.N."/>
            <person name="Vulpe C.D."/>
            <person name="Tuck P."/>
            <person name="Blalock B.J."/>
            <person name="Lin Y.Y."/>
            <person name="Smith M.E."/>
            <person name="Ochoa-Acuna H."/>
            <person name="Chen M.M."/>
            <person name="Childers C.P."/>
            <person name="Qu J."/>
            <person name="Dugan S."/>
            <person name="Lee S.L."/>
            <person name="Chao H."/>
            <person name="Dinh H."/>
            <person name="Han Y."/>
            <person name="Doddapaneni H."/>
            <person name="Worley K.C."/>
            <person name="Muzny D.M."/>
            <person name="Gibbs R.A."/>
            <person name="Richards S."/>
        </authorList>
    </citation>
    <scope>NUCLEOTIDE SEQUENCE</scope>
    <source>
        <strain evidence="2">HAZT.00-mixed</strain>
        <tissue evidence="2">Whole organism</tissue>
    </source>
</reference>
<keyword evidence="1" id="KW-0472">Membrane</keyword>
<protein>
    <recommendedName>
        <fullName evidence="3">Sugar phosphate transporter domain-containing protein</fullName>
    </recommendedName>
</protein>
<dbReference type="EMBL" id="JQDR03010564">
    <property type="protein sequence ID" value="KAA0194082.1"/>
    <property type="molecule type" value="Genomic_DNA"/>
</dbReference>
<reference evidence="2" key="1">
    <citation type="submission" date="2014-08" db="EMBL/GenBank/DDBJ databases">
        <authorList>
            <person name="Murali S."/>
            <person name="Richards S."/>
            <person name="Bandaranaike D."/>
            <person name="Bellair M."/>
            <person name="Blankenburg K."/>
            <person name="Chao H."/>
            <person name="Dinh H."/>
            <person name="Doddapaneni H."/>
            <person name="Dugan-Rocha S."/>
            <person name="Elkadiri S."/>
            <person name="Gnanaolivu R."/>
            <person name="Hughes D."/>
            <person name="Lee S."/>
            <person name="Li M."/>
            <person name="Ming W."/>
            <person name="Munidasa M."/>
            <person name="Muniz J."/>
            <person name="Nguyen L."/>
            <person name="Osuji N."/>
            <person name="Pu L.-L."/>
            <person name="Puazo M."/>
            <person name="Skinner E."/>
            <person name="Qu C."/>
            <person name="Quiroz J."/>
            <person name="Raj R."/>
            <person name="Weissenberger G."/>
            <person name="Xin Y."/>
            <person name="Zou X."/>
            <person name="Han Y."/>
            <person name="Worley K."/>
            <person name="Muzny D."/>
            <person name="Gibbs R."/>
        </authorList>
    </citation>
    <scope>NUCLEOTIDE SEQUENCE</scope>
    <source>
        <strain evidence="2">HAZT.00-mixed</strain>
        <tissue evidence="2">Whole organism</tissue>
    </source>
</reference>